<dbReference type="OrthoDB" id="32195at2"/>
<keyword evidence="3 6" id="KW-0949">S-adenosyl-L-methionine</keyword>
<evidence type="ECO:0000256" key="4">
    <source>
        <dbReference type="ARBA" id="ARBA00022747"/>
    </source>
</evidence>
<dbReference type="InterPro" id="IPR018117">
    <property type="entry name" value="C5_DNA_meth_AS"/>
</dbReference>
<comment type="similarity">
    <text evidence="6 7">Belongs to the class I-like SAM-binding methyltransferase superfamily. C5-methyltransferase family.</text>
</comment>
<dbReference type="InterPro" id="IPR029063">
    <property type="entry name" value="SAM-dependent_MTases_sf"/>
</dbReference>
<dbReference type="Proteomes" id="UP000266183">
    <property type="component" value="Chromosome"/>
</dbReference>
<keyword evidence="2 6" id="KW-0808">Transferase</keyword>
<protein>
    <recommendedName>
        <fullName evidence="8">Cytosine-specific methyltransferase</fullName>
        <ecNumber evidence="8">2.1.1.37</ecNumber>
    </recommendedName>
</protein>
<dbReference type="GO" id="GO:0009307">
    <property type="term" value="P:DNA restriction-modification system"/>
    <property type="evidence" value="ECO:0007669"/>
    <property type="project" value="UniProtKB-KW"/>
</dbReference>
<evidence type="ECO:0000256" key="5">
    <source>
        <dbReference type="ARBA" id="ARBA00047422"/>
    </source>
</evidence>
<feature type="active site" evidence="6">
    <location>
        <position position="81"/>
    </location>
</feature>
<dbReference type="Gene3D" id="3.90.120.10">
    <property type="entry name" value="DNA Methylase, subunit A, domain 2"/>
    <property type="match status" value="1"/>
</dbReference>
<comment type="catalytic activity">
    <reaction evidence="5 8">
        <text>a 2'-deoxycytidine in DNA + S-adenosyl-L-methionine = a 5-methyl-2'-deoxycytidine in DNA + S-adenosyl-L-homocysteine + H(+)</text>
        <dbReference type="Rhea" id="RHEA:13681"/>
        <dbReference type="Rhea" id="RHEA-COMP:11369"/>
        <dbReference type="Rhea" id="RHEA-COMP:11370"/>
        <dbReference type="ChEBI" id="CHEBI:15378"/>
        <dbReference type="ChEBI" id="CHEBI:57856"/>
        <dbReference type="ChEBI" id="CHEBI:59789"/>
        <dbReference type="ChEBI" id="CHEBI:85452"/>
        <dbReference type="ChEBI" id="CHEBI:85454"/>
        <dbReference type="EC" id="2.1.1.37"/>
    </reaction>
</comment>
<evidence type="ECO:0000256" key="7">
    <source>
        <dbReference type="RuleBase" id="RU000416"/>
    </source>
</evidence>
<organism evidence="9 10">
    <name type="scientific">Chryseolinea soli</name>
    <dbReference type="NCBI Taxonomy" id="2321403"/>
    <lineage>
        <taxon>Bacteria</taxon>
        <taxon>Pseudomonadati</taxon>
        <taxon>Bacteroidota</taxon>
        <taxon>Cytophagia</taxon>
        <taxon>Cytophagales</taxon>
        <taxon>Fulvivirgaceae</taxon>
        <taxon>Chryseolinea</taxon>
    </lineage>
</organism>
<dbReference type="PRINTS" id="PR00105">
    <property type="entry name" value="C5METTRFRASE"/>
</dbReference>
<evidence type="ECO:0000256" key="3">
    <source>
        <dbReference type="ARBA" id="ARBA00022691"/>
    </source>
</evidence>
<dbReference type="KEGG" id="chk:D4L85_10470"/>
<evidence type="ECO:0000256" key="6">
    <source>
        <dbReference type="PROSITE-ProRule" id="PRU01016"/>
    </source>
</evidence>
<accession>A0A385SZD1</accession>
<dbReference type="REBASE" id="274505">
    <property type="entry name" value="M.Csp6818ORF10470P"/>
</dbReference>
<reference evidence="10" key="1">
    <citation type="submission" date="2018-09" db="EMBL/GenBank/DDBJ databases">
        <title>Chryseolinea sp. KIS68-18 isolated from soil.</title>
        <authorList>
            <person name="Weon H.-Y."/>
            <person name="Kwon S.-W."/>
            <person name="Lee S.A."/>
        </authorList>
    </citation>
    <scope>NUCLEOTIDE SEQUENCE [LARGE SCALE GENOMIC DNA]</scope>
    <source>
        <strain evidence="10">KIS68-18</strain>
    </source>
</reference>
<keyword evidence="4" id="KW-0680">Restriction system</keyword>
<keyword evidence="10" id="KW-1185">Reference proteome</keyword>
<evidence type="ECO:0000256" key="1">
    <source>
        <dbReference type="ARBA" id="ARBA00022603"/>
    </source>
</evidence>
<dbReference type="AlphaFoldDB" id="A0A385SZD1"/>
<dbReference type="SUPFAM" id="SSF53335">
    <property type="entry name" value="S-adenosyl-L-methionine-dependent methyltransferases"/>
    <property type="match status" value="1"/>
</dbReference>
<dbReference type="GO" id="GO:0003886">
    <property type="term" value="F:DNA (cytosine-5-)-methyltransferase activity"/>
    <property type="evidence" value="ECO:0007669"/>
    <property type="project" value="UniProtKB-EC"/>
</dbReference>
<dbReference type="GO" id="GO:0032259">
    <property type="term" value="P:methylation"/>
    <property type="evidence" value="ECO:0007669"/>
    <property type="project" value="UniProtKB-KW"/>
</dbReference>
<dbReference type="EMBL" id="CP032382">
    <property type="protein sequence ID" value="AYB35487.1"/>
    <property type="molecule type" value="Genomic_DNA"/>
</dbReference>
<evidence type="ECO:0000256" key="2">
    <source>
        <dbReference type="ARBA" id="ARBA00022679"/>
    </source>
</evidence>
<dbReference type="RefSeq" id="WP_119758732.1">
    <property type="nucleotide sequence ID" value="NZ_CP032382.1"/>
</dbReference>
<evidence type="ECO:0000256" key="8">
    <source>
        <dbReference type="RuleBase" id="RU000417"/>
    </source>
</evidence>
<dbReference type="InterPro" id="IPR001525">
    <property type="entry name" value="C5_MeTfrase"/>
</dbReference>
<evidence type="ECO:0000313" key="9">
    <source>
        <dbReference type="EMBL" id="AYB35487.1"/>
    </source>
</evidence>
<proteinExistence type="inferred from homology"/>
<dbReference type="PROSITE" id="PS00094">
    <property type="entry name" value="C5_MTASE_1"/>
    <property type="match status" value="1"/>
</dbReference>
<dbReference type="EC" id="2.1.1.37" evidence="8"/>
<name>A0A385SZD1_9BACT</name>
<dbReference type="PROSITE" id="PS51679">
    <property type="entry name" value="SAM_MT_C5"/>
    <property type="match status" value="1"/>
</dbReference>
<dbReference type="Pfam" id="PF00145">
    <property type="entry name" value="DNA_methylase"/>
    <property type="match status" value="1"/>
</dbReference>
<keyword evidence="1 6" id="KW-0489">Methyltransferase</keyword>
<evidence type="ECO:0000313" key="10">
    <source>
        <dbReference type="Proteomes" id="UP000266183"/>
    </source>
</evidence>
<sequence>MKISAIDLFCGIGGLSYGMKKAGIRMVAGIDIDDTCEYAYKANVKADFIAQNIAKLNGKQLKKDYWSDDDRVKILVGCAPCQPFSSHTNKNKHRKKGNRWRLLNEFVRLIDETGCDIVSMENVPNLSNQKIFEDFINFLESKKYHVSYSNVYCPEFGIPQKRRRLVLLASRFGKIELIPSTHEDPHFVTTKEAIGHLPPVQSGEICKTDPLHRTTKLTDLNLKRIKASKPNGSWLDWDEELRLACHSRESGDSYKSVYGRMTWNEPAPTITTQFYNYGTGRFGHPTQDRALTVREAALLQTFPADYKFIEDEHEDFQLTNLGVHIGNAVPVELGFVIGKSIRSHIRKHHGKKNKTR</sequence>
<dbReference type="InterPro" id="IPR050390">
    <property type="entry name" value="C5-Methyltransferase"/>
</dbReference>
<dbReference type="GO" id="GO:0044027">
    <property type="term" value="P:negative regulation of gene expression via chromosomal CpG island methylation"/>
    <property type="evidence" value="ECO:0007669"/>
    <property type="project" value="TreeGrafter"/>
</dbReference>
<dbReference type="PANTHER" id="PTHR10629:SF52">
    <property type="entry name" value="DNA (CYTOSINE-5)-METHYLTRANSFERASE 1"/>
    <property type="match status" value="1"/>
</dbReference>
<dbReference type="PANTHER" id="PTHR10629">
    <property type="entry name" value="CYTOSINE-SPECIFIC METHYLTRANSFERASE"/>
    <property type="match status" value="1"/>
</dbReference>
<gene>
    <name evidence="9" type="ORF">D4L85_10470</name>
</gene>
<dbReference type="Gene3D" id="3.40.50.150">
    <property type="entry name" value="Vaccinia Virus protein VP39"/>
    <property type="match status" value="1"/>
</dbReference>
<dbReference type="NCBIfam" id="TIGR00675">
    <property type="entry name" value="dcm"/>
    <property type="match status" value="1"/>
</dbReference>
<dbReference type="GO" id="GO:0003677">
    <property type="term" value="F:DNA binding"/>
    <property type="evidence" value="ECO:0007669"/>
    <property type="project" value="TreeGrafter"/>
</dbReference>